<dbReference type="InterPro" id="IPR050438">
    <property type="entry name" value="LMW_PTPase"/>
</dbReference>
<dbReference type="EC" id="3.1.3.48" evidence="2"/>
<dbReference type="PANTHER" id="PTHR11717:SF31">
    <property type="entry name" value="LOW MOLECULAR WEIGHT PROTEIN-TYROSINE-PHOSPHATASE ETP-RELATED"/>
    <property type="match status" value="1"/>
</dbReference>
<comment type="caution">
    <text evidence="7">The sequence shown here is derived from an EMBL/GenBank/DDBJ whole genome shotgun (WGS) entry which is preliminary data.</text>
</comment>
<evidence type="ECO:0000313" key="7">
    <source>
        <dbReference type="EMBL" id="GAL24249.1"/>
    </source>
</evidence>
<evidence type="ECO:0000259" key="6">
    <source>
        <dbReference type="SMART" id="SM00226"/>
    </source>
</evidence>
<evidence type="ECO:0000256" key="2">
    <source>
        <dbReference type="ARBA" id="ARBA00013064"/>
    </source>
</evidence>
<comment type="catalytic activity">
    <reaction evidence="5">
        <text>O-phospho-L-tyrosyl-[protein] + H2O = L-tyrosyl-[protein] + phosphate</text>
        <dbReference type="Rhea" id="RHEA:10684"/>
        <dbReference type="Rhea" id="RHEA-COMP:10136"/>
        <dbReference type="Rhea" id="RHEA-COMP:20101"/>
        <dbReference type="ChEBI" id="CHEBI:15377"/>
        <dbReference type="ChEBI" id="CHEBI:43474"/>
        <dbReference type="ChEBI" id="CHEBI:46858"/>
        <dbReference type="ChEBI" id="CHEBI:61978"/>
        <dbReference type="EC" id="3.1.3.48"/>
    </reaction>
</comment>
<dbReference type="SUPFAM" id="SSF52788">
    <property type="entry name" value="Phosphotyrosine protein phosphatases I"/>
    <property type="match status" value="1"/>
</dbReference>
<evidence type="ECO:0000313" key="8">
    <source>
        <dbReference type="Proteomes" id="UP000029223"/>
    </source>
</evidence>
<dbReference type="PANTHER" id="PTHR11717">
    <property type="entry name" value="LOW MOLECULAR WEIGHT PROTEIN TYROSINE PHOSPHATASE"/>
    <property type="match status" value="1"/>
</dbReference>
<gene>
    <name evidence="7" type="ORF">JCM19239_3952</name>
</gene>
<dbReference type="GO" id="GO:0004725">
    <property type="term" value="F:protein tyrosine phosphatase activity"/>
    <property type="evidence" value="ECO:0007669"/>
    <property type="project" value="UniProtKB-EC"/>
</dbReference>
<proteinExistence type="inferred from homology"/>
<dbReference type="PRINTS" id="PR00719">
    <property type="entry name" value="LMWPTPASE"/>
</dbReference>
<evidence type="ECO:0000256" key="4">
    <source>
        <dbReference type="ARBA" id="ARBA00022912"/>
    </source>
</evidence>
<reference evidence="8" key="1">
    <citation type="submission" date="2014-09" db="EMBL/GenBank/DDBJ databases">
        <title>Vibrio variabilis JCM 19239. (C206) whole genome shotgun sequence.</title>
        <authorList>
            <person name="Sawabe T."/>
            <person name="Meirelles P."/>
            <person name="Nakanishi M."/>
            <person name="Sayaka M."/>
            <person name="Hattori M."/>
            <person name="Ohkuma M."/>
        </authorList>
    </citation>
    <scope>NUCLEOTIDE SEQUENCE [LARGE SCALE GENOMIC DNA]</scope>
    <source>
        <strain evidence="8">JCM 19239</strain>
    </source>
</reference>
<comment type="similarity">
    <text evidence="1">Belongs to the low molecular weight phosphotyrosine protein phosphatase family.</text>
</comment>
<sequence length="153" mass="16631">MFDKVLVVCVGNICRSPIAERVLAEKLPGRTIHSAGIASQKSGLVGMPADDKAMEVAAQHGFDITQHTSQQLTAQMCSDYDLILVMEKGHVDAVTTIAPEARGKTMLLGHWNGQLDIPDPFRQSKEAFDHVFKLIDDCTRIGVTNWVADAGVT</sequence>
<dbReference type="InterPro" id="IPR036196">
    <property type="entry name" value="Ptyr_pPase_sf"/>
</dbReference>
<feature type="domain" description="Phosphotyrosine protein phosphatase I" evidence="6">
    <location>
        <begin position="3"/>
        <end position="149"/>
    </location>
</feature>
<evidence type="ECO:0000256" key="1">
    <source>
        <dbReference type="ARBA" id="ARBA00011063"/>
    </source>
</evidence>
<accession>A0ABQ0J656</accession>
<name>A0ABQ0J656_9VIBR</name>
<organism evidence="7 8">
    <name type="scientific">Vibrio variabilis</name>
    <dbReference type="NCBI Taxonomy" id="990271"/>
    <lineage>
        <taxon>Bacteria</taxon>
        <taxon>Pseudomonadati</taxon>
        <taxon>Pseudomonadota</taxon>
        <taxon>Gammaproteobacteria</taxon>
        <taxon>Vibrionales</taxon>
        <taxon>Vibrionaceae</taxon>
        <taxon>Vibrio</taxon>
    </lineage>
</organism>
<dbReference type="Proteomes" id="UP000029223">
    <property type="component" value="Unassembled WGS sequence"/>
</dbReference>
<dbReference type="Pfam" id="PF01451">
    <property type="entry name" value="LMWPc"/>
    <property type="match status" value="1"/>
</dbReference>
<dbReference type="InterPro" id="IPR023485">
    <property type="entry name" value="Ptyr_pPase"/>
</dbReference>
<dbReference type="CDD" id="cd16343">
    <property type="entry name" value="LMWPTP"/>
    <property type="match status" value="1"/>
</dbReference>
<evidence type="ECO:0000256" key="5">
    <source>
        <dbReference type="ARBA" id="ARBA00051722"/>
    </source>
</evidence>
<dbReference type="InterPro" id="IPR017867">
    <property type="entry name" value="Tyr_phospatase_low_mol_wt"/>
</dbReference>
<dbReference type="EMBL" id="BBMS01000003">
    <property type="protein sequence ID" value="GAL24249.1"/>
    <property type="molecule type" value="Genomic_DNA"/>
</dbReference>
<keyword evidence="4" id="KW-0904">Protein phosphatase</keyword>
<dbReference type="Gene3D" id="3.40.50.2300">
    <property type="match status" value="1"/>
</dbReference>
<keyword evidence="8" id="KW-1185">Reference proteome</keyword>
<evidence type="ECO:0000256" key="3">
    <source>
        <dbReference type="ARBA" id="ARBA00022801"/>
    </source>
</evidence>
<protein>
    <recommendedName>
        <fullName evidence="2">protein-tyrosine-phosphatase</fullName>
        <ecNumber evidence="2">3.1.3.48</ecNumber>
    </recommendedName>
</protein>
<keyword evidence="3 7" id="KW-0378">Hydrolase</keyword>
<dbReference type="SMART" id="SM00226">
    <property type="entry name" value="LMWPc"/>
    <property type="match status" value="1"/>
</dbReference>